<dbReference type="STRING" id="1036181.SAMN05421756_10853"/>
<feature type="transmembrane region" description="Helical" evidence="1">
    <location>
        <begin position="282"/>
        <end position="303"/>
    </location>
</feature>
<feature type="transmembrane region" description="Helical" evidence="1">
    <location>
        <begin position="115"/>
        <end position="133"/>
    </location>
</feature>
<protein>
    <submittedName>
        <fullName evidence="3">Peptidoglycan/LPS O-acetylase OafA/YrhL, contains acyltransferase and SGNH-hydrolase domains</fullName>
    </submittedName>
</protein>
<keyword evidence="3" id="KW-0378">Hydrolase</keyword>
<dbReference type="GO" id="GO:0016787">
    <property type="term" value="F:hydrolase activity"/>
    <property type="evidence" value="ECO:0007669"/>
    <property type="project" value="UniProtKB-KW"/>
</dbReference>
<dbReference type="PANTHER" id="PTHR23028">
    <property type="entry name" value="ACETYLTRANSFERASE"/>
    <property type="match status" value="1"/>
</dbReference>
<feature type="transmembrane region" description="Helical" evidence="1">
    <location>
        <begin position="310"/>
        <end position="335"/>
    </location>
</feature>
<keyword evidence="4" id="KW-1185">Reference proteome</keyword>
<feature type="transmembrane region" description="Helical" evidence="1">
    <location>
        <begin position="225"/>
        <end position="242"/>
    </location>
</feature>
<dbReference type="EMBL" id="FOFA01000008">
    <property type="protein sequence ID" value="SER03594.1"/>
    <property type="molecule type" value="Genomic_DNA"/>
</dbReference>
<gene>
    <name evidence="3" type="ORF">SAMN05421756_10853</name>
</gene>
<dbReference type="InterPro" id="IPR050879">
    <property type="entry name" value="Acyltransferase_3"/>
</dbReference>
<evidence type="ECO:0000313" key="4">
    <source>
        <dbReference type="Proteomes" id="UP000198504"/>
    </source>
</evidence>
<feature type="transmembrane region" description="Helical" evidence="1">
    <location>
        <begin position="172"/>
        <end position="188"/>
    </location>
</feature>
<feature type="transmembrane region" description="Helical" evidence="1">
    <location>
        <begin position="195"/>
        <end position="213"/>
    </location>
</feature>
<feature type="transmembrane region" description="Helical" evidence="1">
    <location>
        <begin position="72"/>
        <end position="94"/>
    </location>
</feature>
<proteinExistence type="predicted"/>
<dbReference type="GO" id="GO:0016747">
    <property type="term" value="F:acyltransferase activity, transferring groups other than amino-acyl groups"/>
    <property type="evidence" value="ECO:0007669"/>
    <property type="project" value="InterPro"/>
</dbReference>
<dbReference type="RefSeq" id="WP_091183715.1">
    <property type="nucleotide sequence ID" value="NZ_FOFA01000008.1"/>
</dbReference>
<evidence type="ECO:0000259" key="2">
    <source>
        <dbReference type="Pfam" id="PF01757"/>
    </source>
</evidence>
<dbReference type="Proteomes" id="UP000198504">
    <property type="component" value="Unassembled WGS sequence"/>
</dbReference>
<feature type="transmembrane region" description="Helical" evidence="1">
    <location>
        <begin position="355"/>
        <end position="377"/>
    </location>
</feature>
<dbReference type="PANTHER" id="PTHR23028:SF53">
    <property type="entry name" value="ACYL_TRANSF_3 DOMAIN-CONTAINING PROTEIN"/>
    <property type="match status" value="1"/>
</dbReference>
<dbReference type="GO" id="GO:0016020">
    <property type="term" value="C:membrane"/>
    <property type="evidence" value="ECO:0007669"/>
    <property type="project" value="TreeGrafter"/>
</dbReference>
<dbReference type="Pfam" id="PF01757">
    <property type="entry name" value="Acyl_transf_3"/>
    <property type="match status" value="1"/>
</dbReference>
<dbReference type="InterPro" id="IPR002656">
    <property type="entry name" value="Acyl_transf_3_dom"/>
</dbReference>
<dbReference type="GO" id="GO:0000271">
    <property type="term" value="P:polysaccharide biosynthetic process"/>
    <property type="evidence" value="ECO:0007669"/>
    <property type="project" value="TreeGrafter"/>
</dbReference>
<evidence type="ECO:0000256" key="1">
    <source>
        <dbReference type="SAM" id="Phobius"/>
    </source>
</evidence>
<name>A0A1H9KWM4_9ACTN</name>
<evidence type="ECO:0000313" key="3">
    <source>
        <dbReference type="EMBL" id="SER03594.1"/>
    </source>
</evidence>
<sequence>MQQDRHPRFLARFSRVTTRETFVPEVDGLRFLAVMAVIAFHLAINLASRNPTAFAYPVPGDPLHLALRSGELGVQLFFIVSGLVLALPFARHHLLGERPVSLRAYFLRRLTRLEPPYALVMIGCFLLLVVVHGRSPAALAPHLLASLLYVHDLVYARDSVINNVAWSLEVEIQFYLLVPWLTLLLAIRSPAVRRTVIVAAVVLTSLVGPQLAGVSPHLENTLLRFAQYFLVGFLLADLMVSGQLRRPRSLLWDALALATVPLVVLLHTGTGVATWLPSDTPARWVAAELALPWLFLVVCLAAFRGVVLNAFLRVPLVTTVGGMCYSIYLLHNVLLNNTLFVTKDLAPTGVYGLDLAVQALVMVPFVVAVSAVFFVLVERPCMDRTWPQRLRAWVVARTRVTADVGR</sequence>
<keyword evidence="3" id="KW-0808">Transferase</keyword>
<organism evidence="3 4">
    <name type="scientific">Microlunatus flavus</name>
    <dbReference type="NCBI Taxonomy" id="1036181"/>
    <lineage>
        <taxon>Bacteria</taxon>
        <taxon>Bacillati</taxon>
        <taxon>Actinomycetota</taxon>
        <taxon>Actinomycetes</taxon>
        <taxon>Propionibacteriales</taxon>
        <taxon>Propionibacteriaceae</taxon>
        <taxon>Microlunatus</taxon>
    </lineage>
</organism>
<keyword evidence="3" id="KW-0012">Acyltransferase</keyword>
<dbReference type="AlphaFoldDB" id="A0A1H9KWM4"/>
<reference evidence="4" key="1">
    <citation type="submission" date="2016-10" db="EMBL/GenBank/DDBJ databases">
        <authorList>
            <person name="Varghese N."/>
            <person name="Submissions S."/>
        </authorList>
    </citation>
    <scope>NUCLEOTIDE SEQUENCE [LARGE SCALE GENOMIC DNA]</scope>
    <source>
        <strain evidence="4">CGMCC 4.6856</strain>
    </source>
</reference>
<dbReference type="OrthoDB" id="3404679at2"/>
<feature type="transmembrane region" description="Helical" evidence="1">
    <location>
        <begin position="29"/>
        <end position="47"/>
    </location>
</feature>
<keyword evidence="1" id="KW-0812">Transmembrane</keyword>
<feature type="domain" description="Acyltransferase 3" evidence="2">
    <location>
        <begin position="25"/>
        <end position="374"/>
    </location>
</feature>
<keyword evidence="1" id="KW-0472">Membrane</keyword>
<feature type="transmembrane region" description="Helical" evidence="1">
    <location>
        <begin position="254"/>
        <end position="276"/>
    </location>
</feature>
<accession>A0A1H9KWM4</accession>
<keyword evidence="1" id="KW-1133">Transmembrane helix</keyword>